<evidence type="ECO:0000256" key="3">
    <source>
        <dbReference type="ARBA" id="ARBA00050603"/>
    </source>
</evidence>
<evidence type="ECO:0000313" key="6">
    <source>
        <dbReference type="EMBL" id="TLS52312.1"/>
    </source>
</evidence>
<organism evidence="6 7">
    <name type="scientific">Paenibacillus antri</name>
    <dbReference type="NCBI Taxonomy" id="2582848"/>
    <lineage>
        <taxon>Bacteria</taxon>
        <taxon>Bacillati</taxon>
        <taxon>Bacillota</taxon>
        <taxon>Bacilli</taxon>
        <taxon>Bacillales</taxon>
        <taxon>Paenibacillaceae</taxon>
        <taxon>Paenibacillus</taxon>
    </lineage>
</organism>
<evidence type="ECO:0000256" key="4">
    <source>
        <dbReference type="ARBA" id="ARBA00051334"/>
    </source>
</evidence>
<comment type="catalytic activity">
    <reaction evidence="4">
        <text>L-methionine sulfone + acetyl-CoA = N-acetyl-L-methionine sulfone + CoA + H(+)</text>
        <dbReference type="Rhea" id="RHEA:47656"/>
        <dbReference type="ChEBI" id="CHEBI:15378"/>
        <dbReference type="ChEBI" id="CHEBI:57287"/>
        <dbReference type="ChEBI" id="CHEBI:57288"/>
        <dbReference type="ChEBI" id="CHEBI:87824"/>
        <dbReference type="ChEBI" id="CHEBI:87825"/>
    </reaction>
</comment>
<dbReference type="OrthoDB" id="9798006at2"/>
<dbReference type="AlphaFoldDB" id="A0A5R9G7B8"/>
<keyword evidence="1 6" id="KW-0808">Transferase</keyword>
<dbReference type="RefSeq" id="WP_138193968.1">
    <property type="nucleotide sequence ID" value="NZ_VCIW01000005.1"/>
</dbReference>
<dbReference type="GO" id="GO:0016747">
    <property type="term" value="F:acyltransferase activity, transferring groups other than amino-acyl groups"/>
    <property type="evidence" value="ECO:0007669"/>
    <property type="project" value="InterPro"/>
</dbReference>
<name>A0A5R9G7B8_9BACL</name>
<feature type="domain" description="N-acetyltransferase" evidence="5">
    <location>
        <begin position="1"/>
        <end position="157"/>
    </location>
</feature>
<dbReference type="Gene3D" id="3.40.630.30">
    <property type="match status" value="1"/>
</dbReference>
<evidence type="ECO:0000259" key="5">
    <source>
        <dbReference type="PROSITE" id="PS51186"/>
    </source>
</evidence>
<dbReference type="Proteomes" id="UP000309676">
    <property type="component" value="Unassembled WGS sequence"/>
</dbReference>
<evidence type="ECO:0000313" key="7">
    <source>
        <dbReference type="Proteomes" id="UP000309676"/>
    </source>
</evidence>
<dbReference type="InterPro" id="IPR016181">
    <property type="entry name" value="Acyl_CoA_acyltransferase"/>
</dbReference>
<dbReference type="PROSITE" id="PS51186">
    <property type="entry name" value="GNAT"/>
    <property type="match status" value="1"/>
</dbReference>
<keyword evidence="7" id="KW-1185">Reference proteome</keyword>
<dbReference type="EMBL" id="VCIW01000005">
    <property type="protein sequence ID" value="TLS52312.1"/>
    <property type="molecule type" value="Genomic_DNA"/>
</dbReference>
<sequence>MIRQAEARDLPAILDIYNDAILHTTAVYDYEPHPLEKRKQWYDAKVEEGYPVLVYESDGRVAGFASFGPFRAWAAYRYTIEHSIYVHRDFRKQGIGRALLERLIDIANEREYAVMVGGIDASNANSIRLHEKLGFRHSGTIAKAGYKFGRWLDLAFYQLELIGPKQP</sequence>
<dbReference type="PANTHER" id="PTHR43072">
    <property type="entry name" value="N-ACETYLTRANSFERASE"/>
    <property type="match status" value="1"/>
</dbReference>
<dbReference type="InterPro" id="IPR000182">
    <property type="entry name" value="GNAT_dom"/>
</dbReference>
<comment type="catalytic activity">
    <reaction evidence="3">
        <text>L-methionine sulfoximine + acetyl-CoA = N-acetyl-L-methionine sulfoximine + CoA + H(+)</text>
        <dbReference type="Rhea" id="RHEA:47660"/>
        <dbReference type="ChEBI" id="CHEBI:15378"/>
        <dbReference type="ChEBI" id="CHEBI:57287"/>
        <dbReference type="ChEBI" id="CHEBI:57288"/>
        <dbReference type="ChEBI" id="CHEBI:87826"/>
        <dbReference type="ChEBI" id="CHEBI:87827"/>
    </reaction>
</comment>
<reference evidence="6 7" key="1">
    <citation type="submission" date="2019-05" db="EMBL/GenBank/DDBJ databases">
        <authorList>
            <person name="Narsing Rao M.P."/>
            <person name="Li W.J."/>
        </authorList>
    </citation>
    <scope>NUCLEOTIDE SEQUENCE [LARGE SCALE GENOMIC DNA]</scope>
    <source>
        <strain evidence="6 7">SYSU_K30003</strain>
    </source>
</reference>
<evidence type="ECO:0000256" key="1">
    <source>
        <dbReference type="ARBA" id="ARBA00022679"/>
    </source>
</evidence>
<protein>
    <submittedName>
        <fullName evidence="6">N-acetyltransferase family protein</fullName>
    </submittedName>
</protein>
<keyword evidence="2" id="KW-0012">Acyltransferase</keyword>
<dbReference type="PANTHER" id="PTHR43072:SF23">
    <property type="entry name" value="UPF0039 PROTEIN C11D3.02C"/>
    <property type="match status" value="1"/>
</dbReference>
<dbReference type="FunFam" id="3.40.630.30:FF:000026">
    <property type="entry name" value="Phosphinothricin acetyltransferase"/>
    <property type="match status" value="1"/>
</dbReference>
<dbReference type="Pfam" id="PF00583">
    <property type="entry name" value="Acetyltransf_1"/>
    <property type="match status" value="1"/>
</dbReference>
<evidence type="ECO:0000256" key="2">
    <source>
        <dbReference type="ARBA" id="ARBA00023315"/>
    </source>
</evidence>
<comment type="caution">
    <text evidence="6">The sequence shown here is derived from an EMBL/GenBank/DDBJ whole genome shotgun (WGS) entry which is preliminary data.</text>
</comment>
<dbReference type="SUPFAM" id="SSF55729">
    <property type="entry name" value="Acyl-CoA N-acyltransferases (Nat)"/>
    <property type="match status" value="1"/>
</dbReference>
<dbReference type="CDD" id="cd04301">
    <property type="entry name" value="NAT_SF"/>
    <property type="match status" value="1"/>
</dbReference>
<accession>A0A5R9G7B8</accession>
<proteinExistence type="predicted"/>
<gene>
    <name evidence="6" type="ORF">FE782_10075</name>
</gene>